<dbReference type="Proteomes" id="UP000007305">
    <property type="component" value="Chromosome 9"/>
</dbReference>
<dbReference type="InParanoid" id="A0A804R0J4"/>
<dbReference type="EnsemblPlants" id="Zm00001eb376580_T001">
    <property type="protein sequence ID" value="Zm00001eb376580_P001"/>
    <property type="gene ID" value="Zm00001eb376580"/>
</dbReference>
<dbReference type="PANTHER" id="PTHR45733">
    <property type="entry name" value="FORMIN-J"/>
    <property type="match status" value="1"/>
</dbReference>
<dbReference type="AlphaFoldDB" id="A0A804R0J4"/>
<dbReference type="InterPro" id="IPR051144">
    <property type="entry name" value="Formin_homology_domain"/>
</dbReference>
<accession>A0A804R0J4</accession>
<name>A0A804R0J4_MAIZE</name>
<reference evidence="2" key="1">
    <citation type="journal article" date="2009" name="Science">
        <title>The B73 maize genome: complexity, diversity, and dynamics.</title>
        <authorList>
            <person name="Schnable P.S."/>
            <person name="Ware D."/>
            <person name="Fulton R.S."/>
            <person name="Stein J.C."/>
            <person name="Wei F."/>
            <person name="Pasternak S."/>
            <person name="Liang C."/>
            <person name="Zhang J."/>
            <person name="Fulton L."/>
            <person name="Graves T.A."/>
            <person name="Minx P."/>
            <person name="Reily A.D."/>
            <person name="Courtney L."/>
            <person name="Kruchowski S.S."/>
            <person name="Tomlinson C."/>
            <person name="Strong C."/>
            <person name="Delehaunty K."/>
            <person name="Fronick C."/>
            <person name="Courtney B."/>
            <person name="Rock S.M."/>
            <person name="Belter E."/>
            <person name="Du F."/>
            <person name="Kim K."/>
            <person name="Abbott R.M."/>
            <person name="Cotton M."/>
            <person name="Levy A."/>
            <person name="Marchetto P."/>
            <person name="Ochoa K."/>
            <person name="Jackson S.M."/>
            <person name="Gillam B."/>
            <person name="Chen W."/>
            <person name="Yan L."/>
            <person name="Higginbotham J."/>
            <person name="Cardenas M."/>
            <person name="Waligorski J."/>
            <person name="Applebaum E."/>
            <person name="Phelps L."/>
            <person name="Falcone J."/>
            <person name="Kanchi K."/>
            <person name="Thane T."/>
            <person name="Scimone A."/>
            <person name="Thane N."/>
            <person name="Henke J."/>
            <person name="Wang T."/>
            <person name="Ruppert J."/>
            <person name="Shah N."/>
            <person name="Rotter K."/>
            <person name="Hodges J."/>
            <person name="Ingenthron E."/>
            <person name="Cordes M."/>
            <person name="Kohlberg S."/>
            <person name="Sgro J."/>
            <person name="Delgado B."/>
            <person name="Mead K."/>
            <person name="Chinwalla A."/>
            <person name="Leonard S."/>
            <person name="Crouse K."/>
            <person name="Collura K."/>
            <person name="Kudrna D."/>
            <person name="Currie J."/>
            <person name="He R."/>
            <person name="Angelova A."/>
            <person name="Rajasekar S."/>
            <person name="Mueller T."/>
            <person name="Lomeli R."/>
            <person name="Scara G."/>
            <person name="Ko A."/>
            <person name="Delaney K."/>
            <person name="Wissotski M."/>
            <person name="Lopez G."/>
            <person name="Campos D."/>
            <person name="Braidotti M."/>
            <person name="Ashley E."/>
            <person name="Golser W."/>
            <person name="Kim H."/>
            <person name="Lee S."/>
            <person name="Lin J."/>
            <person name="Dujmic Z."/>
            <person name="Kim W."/>
            <person name="Talag J."/>
            <person name="Zuccolo A."/>
            <person name="Fan C."/>
            <person name="Sebastian A."/>
            <person name="Kramer M."/>
            <person name="Spiegel L."/>
            <person name="Nascimento L."/>
            <person name="Zutavern T."/>
            <person name="Miller B."/>
            <person name="Ambroise C."/>
            <person name="Muller S."/>
            <person name="Spooner W."/>
            <person name="Narechania A."/>
            <person name="Ren L."/>
            <person name="Wei S."/>
            <person name="Kumari S."/>
            <person name="Faga B."/>
            <person name="Levy M.J."/>
            <person name="McMahan L."/>
            <person name="Van Buren P."/>
            <person name="Vaughn M.W."/>
            <person name="Ying K."/>
            <person name="Yeh C.-T."/>
            <person name="Emrich S.J."/>
            <person name="Jia Y."/>
            <person name="Kalyanaraman A."/>
            <person name="Hsia A.-P."/>
            <person name="Barbazuk W.B."/>
            <person name="Baucom R.S."/>
            <person name="Brutnell T.P."/>
            <person name="Carpita N.C."/>
            <person name="Chaparro C."/>
            <person name="Chia J.-M."/>
            <person name="Deragon J.-M."/>
            <person name="Estill J.C."/>
            <person name="Fu Y."/>
            <person name="Jeddeloh J.A."/>
            <person name="Han Y."/>
            <person name="Lee H."/>
            <person name="Li P."/>
            <person name="Lisch D.R."/>
            <person name="Liu S."/>
            <person name="Liu Z."/>
            <person name="Nagel D.H."/>
            <person name="McCann M.C."/>
            <person name="SanMiguel P."/>
            <person name="Myers A.M."/>
            <person name="Nettleton D."/>
            <person name="Nguyen J."/>
            <person name="Penning B.W."/>
            <person name="Ponnala L."/>
            <person name="Schneider K.L."/>
            <person name="Schwartz D.C."/>
            <person name="Sharma A."/>
            <person name="Soderlund C."/>
            <person name="Springer N.M."/>
            <person name="Sun Q."/>
            <person name="Wang H."/>
            <person name="Waterman M."/>
            <person name="Westerman R."/>
            <person name="Wolfgruber T.K."/>
            <person name="Yang L."/>
            <person name="Yu Y."/>
            <person name="Zhang L."/>
            <person name="Zhou S."/>
            <person name="Zhu Q."/>
            <person name="Bennetzen J.L."/>
            <person name="Dawe R.K."/>
            <person name="Jiang J."/>
            <person name="Jiang N."/>
            <person name="Presting G.G."/>
            <person name="Wessler S.R."/>
            <person name="Aluru S."/>
            <person name="Martienssen R.A."/>
            <person name="Clifton S.W."/>
            <person name="McCombie W.R."/>
            <person name="Wing R.A."/>
            <person name="Wilson R.K."/>
        </authorList>
    </citation>
    <scope>NUCLEOTIDE SEQUENCE [LARGE SCALE GENOMIC DNA]</scope>
    <source>
        <strain evidence="2">cv. B73</strain>
    </source>
</reference>
<keyword evidence="2" id="KW-1185">Reference proteome</keyword>
<evidence type="ECO:0000313" key="1">
    <source>
        <dbReference type="EnsemblPlants" id="Zm00001eb376580_P001"/>
    </source>
</evidence>
<dbReference type="PANTHER" id="PTHR45733:SF5">
    <property type="entry name" value="FORMIN-LIKE PROTEIN 7"/>
    <property type="match status" value="1"/>
</dbReference>
<proteinExistence type="predicted"/>
<reference evidence="1" key="3">
    <citation type="submission" date="2021-05" db="UniProtKB">
        <authorList>
            <consortium name="EnsemblPlants"/>
        </authorList>
    </citation>
    <scope>IDENTIFICATION</scope>
    <source>
        <strain evidence="1">cv. B73</strain>
    </source>
</reference>
<sequence length="123" mass="13538">MHCKLGTCSGFHVSCSSNIPGTLFRRGESTGYGLQAIGLELLEMISPLNPMPSQMRYLGYISTRNVMPEWPPAERALTLGCVILRIVPNFHGPSGFRPIFRIVFYCVVQGVVNLQFCGVCTPS</sequence>
<dbReference type="Gramene" id="Zm00001eb376580_T001">
    <property type="protein sequence ID" value="Zm00001eb376580_P001"/>
    <property type="gene ID" value="Zm00001eb376580"/>
</dbReference>
<protein>
    <submittedName>
        <fullName evidence="1">Uncharacterized protein</fullName>
    </submittedName>
</protein>
<organism evidence="1 2">
    <name type="scientific">Zea mays</name>
    <name type="common">Maize</name>
    <dbReference type="NCBI Taxonomy" id="4577"/>
    <lineage>
        <taxon>Eukaryota</taxon>
        <taxon>Viridiplantae</taxon>
        <taxon>Streptophyta</taxon>
        <taxon>Embryophyta</taxon>
        <taxon>Tracheophyta</taxon>
        <taxon>Spermatophyta</taxon>
        <taxon>Magnoliopsida</taxon>
        <taxon>Liliopsida</taxon>
        <taxon>Poales</taxon>
        <taxon>Poaceae</taxon>
        <taxon>PACMAD clade</taxon>
        <taxon>Panicoideae</taxon>
        <taxon>Andropogonodae</taxon>
        <taxon>Andropogoneae</taxon>
        <taxon>Tripsacinae</taxon>
        <taxon>Zea</taxon>
    </lineage>
</organism>
<reference evidence="1" key="2">
    <citation type="submission" date="2019-07" db="EMBL/GenBank/DDBJ databases">
        <authorList>
            <person name="Seetharam A."/>
            <person name="Woodhouse M."/>
            <person name="Cannon E."/>
        </authorList>
    </citation>
    <scope>NUCLEOTIDE SEQUENCE [LARGE SCALE GENOMIC DNA]</scope>
    <source>
        <strain evidence="1">cv. B73</strain>
    </source>
</reference>
<evidence type="ECO:0000313" key="2">
    <source>
        <dbReference type="Proteomes" id="UP000007305"/>
    </source>
</evidence>